<evidence type="ECO:0000259" key="8">
    <source>
        <dbReference type="PROSITE" id="PS00478"/>
    </source>
</evidence>
<evidence type="ECO:0000313" key="10">
    <source>
        <dbReference type="Proteomes" id="UP001152798"/>
    </source>
</evidence>
<dbReference type="PROSITE" id="PS00478">
    <property type="entry name" value="LIM_DOMAIN_1"/>
    <property type="match status" value="1"/>
</dbReference>
<organism evidence="9 10">
    <name type="scientific">Nezara viridula</name>
    <name type="common">Southern green stink bug</name>
    <name type="synonym">Cimex viridulus</name>
    <dbReference type="NCBI Taxonomy" id="85310"/>
    <lineage>
        <taxon>Eukaryota</taxon>
        <taxon>Metazoa</taxon>
        <taxon>Ecdysozoa</taxon>
        <taxon>Arthropoda</taxon>
        <taxon>Hexapoda</taxon>
        <taxon>Insecta</taxon>
        <taxon>Pterygota</taxon>
        <taxon>Neoptera</taxon>
        <taxon>Paraneoptera</taxon>
        <taxon>Hemiptera</taxon>
        <taxon>Heteroptera</taxon>
        <taxon>Panheteroptera</taxon>
        <taxon>Pentatomomorpha</taxon>
        <taxon>Pentatomoidea</taxon>
        <taxon>Pentatomidae</taxon>
        <taxon>Pentatominae</taxon>
        <taxon>Nezara</taxon>
    </lineage>
</organism>
<dbReference type="Gene3D" id="2.10.110.10">
    <property type="entry name" value="Cysteine Rich Protein"/>
    <property type="match status" value="1"/>
</dbReference>
<dbReference type="GO" id="GO:0046872">
    <property type="term" value="F:metal ion binding"/>
    <property type="evidence" value="ECO:0007669"/>
    <property type="project" value="UniProtKB-KW"/>
</dbReference>
<sequence length="517" mass="60118">MKRTMEKRFYEEQEEMKYSFKLQIEDKEQSVKEIATENGIMAKQILLMKSEQEKLIMEQKLLIEDAGLKQTKINIYAEEIEMLKRELDEKECVISDKDKLIIQLTKQNDAFNKDIKFRDTTVDALIQKIEPKEKEIKYKEHLLEKKNSEIFEILHLVAQKGKEINQLSKKLSVTEKTIKKQNLEYKKIKIYLRKLRFELHTAATFAFQPLKLKNKILEMSGKYLRKYDEDIEVDTAVFNEVNRQRARMESIIKKLETRLSFNKPVVRYVHTPHRAVQQLLSGYNHMLIELEELRKEKEVPYDRLMYYYKIEPDGAFLSIDTRIGIASASPGGEGGLGEVGPVLSGLWRKQVRRMYRVNFYESTCLRCDQTVYQVDRVGPLKDFTFFHSGCFKCAVCGTKLTLKTYYNNQHRQEDKEVYCSGHVPKIGPGHLDGSAVGIRSALNVPKTSLFVNEQIRSTNGSTVAPAAPQIDQYQYGRFDASALHIAHALRATEIHRAYNKAREKPIEYYLVSTVKSI</sequence>
<evidence type="ECO:0000313" key="9">
    <source>
        <dbReference type="EMBL" id="CAH1392679.1"/>
    </source>
</evidence>
<protein>
    <recommendedName>
        <fullName evidence="8">LIM zinc-binding domain-containing protein</fullName>
    </recommendedName>
</protein>
<comment type="subcellular location">
    <subcellularLocation>
        <location evidence="1">Cytoplasm</location>
    </subcellularLocation>
</comment>
<keyword evidence="2" id="KW-0963">Cytoplasm</keyword>
<evidence type="ECO:0000256" key="4">
    <source>
        <dbReference type="ARBA" id="ARBA00022833"/>
    </source>
</evidence>
<evidence type="ECO:0000256" key="3">
    <source>
        <dbReference type="ARBA" id="ARBA00022723"/>
    </source>
</evidence>
<keyword evidence="3" id="KW-0479">Metal-binding</keyword>
<evidence type="ECO:0000256" key="7">
    <source>
        <dbReference type="SAM" id="Coils"/>
    </source>
</evidence>
<gene>
    <name evidence="9" type="ORF">NEZAVI_LOCUS3456</name>
</gene>
<dbReference type="EMBL" id="OV725078">
    <property type="protein sequence ID" value="CAH1392679.1"/>
    <property type="molecule type" value="Genomic_DNA"/>
</dbReference>
<dbReference type="AlphaFoldDB" id="A0A9P0E2J2"/>
<dbReference type="Pfam" id="PF00412">
    <property type="entry name" value="LIM"/>
    <property type="match status" value="1"/>
</dbReference>
<name>A0A9P0E2J2_NEZVI</name>
<dbReference type="InterPro" id="IPR001781">
    <property type="entry name" value="Znf_LIM"/>
</dbReference>
<dbReference type="Proteomes" id="UP001152798">
    <property type="component" value="Chromosome 2"/>
</dbReference>
<dbReference type="OrthoDB" id="6129702at2759"/>
<proteinExistence type="inferred from homology"/>
<dbReference type="SMART" id="SM00132">
    <property type="entry name" value="LIM"/>
    <property type="match status" value="1"/>
</dbReference>
<reference evidence="9" key="1">
    <citation type="submission" date="2022-01" db="EMBL/GenBank/DDBJ databases">
        <authorList>
            <person name="King R."/>
        </authorList>
    </citation>
    <scope>NUCLEOTIDE SEQUENCE</scope>
</reference>
<comment type="similarity">
    <text evidence="6">Belongs to the transglutaminase-like superfamily.</text>
</comment>
<dbReference type="CDD" id="cd09443">
    <property type="entry name" value="LIM_Ltd-1"/>
    <property type="match status" value="1"/>
</dbReference>
<accession>A0A9P0E2J2</accession>
<dbReference type="PANTHER" id="PTHR24206">
    <property type="entry name" value="OS06G0237300 PROTEIN"/>
    <property type="match status" value="1"/>
</dbReference>
<dbReference type="GO" id="GO:0005737">
    <property type="term" value="C:cytoplasm"/>
    <property type="evidence" value="ECO:0007669"/>
    <property type="project" value="UniProtKB-SubCell"/>
</dbReference>
<evidence type="ECO:0000256" key="5">
    <source>
        <dbReference type="ARBA" id="ARBA00023038"/>
    </source>
</evidence>
<evidence type="ECO:0000256" key="2">
    <source>
        <dbReference type="ARBA" id="ARBA00022490"/>
    </source>
</evidence>
<feature type="domain" description="LIM zinc-binding" evidence="8">
    <location>
        <begin position="364"/>
        <end position="400"/>
    </location>
</feature>
<keyword evidence="7" id="KW-0175">Coiled coil</keyword>
<evidence type="ECO:0000256" key="6">
    <source>
        <dbReference type="ARBA" id="ARBA00061626"/>
    </source>
</evidence>
<dbReference type="FunFam" id="2.10.110.10:FF:000108">
    <property type="entry name" value="LIM domain containing protein"/>
    <property type="match status" value="1"/>
</dbReference>
<keyword evidence="4" id="KW-0862">Zinc</keyword>
<evidence type="ECO:0000256" key="1">
    <source>
        <dbReference type="ARBA" id="ARBA00004496"/>
    </source>
</evidence>
<keyword evidence="10" id="KW-1185">Reference proteome</keyword>
<keyword evidence="5" id="KW-0440">LIM domain</keyword>
<feature type="coiled-coil region" evidence="7">
    <location>
        <begin position="238"/>
        <end position="296"/>
    </location>
</feature>